<proteinExistence type="predicted"/>
<dbReference type="SUPFAM" id="SSF56112">
    <property type="entry name" value="Protein kinase-like (PK-like)"/>
    <property type="match status" value="1"/>
</dbReference>
<gene>
    <name evidence="2" type="ORF">BT96DRAFT_847239</name>
</gene>
<keyword evidence="2" id="KW-0418">Kinase</keyword>
<dbReference type="AlphaFoldDB" id="A0A6A4IIH5"/>
<dbReference type="GO" id="GO:0005737">
    <property type="term" value="C:cytoplasm"/>
    <property type="evidence" value="ECO:0007669"/>
    <property type="project" value="TreeGrafter"/>
</dbReference>
<keyword evidence="2" id="KW-0808">Transferase</keyword>
<dbReference type="Proteomes" id="UP000799118">
    <property type="component" value="Unassembled WGS sequence"/>
</dbReference>
<accession>A0A6A4IIH5</accession>
<dbReference type="InterPro" id="IPR053235">
    <property type="entry name" value="Ser_Thr_kinase"/>
</dbReference>
<organism evidence="2 3">
    <name type="scientific">Gymnopus androsaceus JB14</name>
    <dbReference type="NCBI Taxonomy" id="1447944"/>
    <lineage>
        <taxon>Eukaryota</taxon>
        <taxon>Fungi</taxon>
        <taxon>Dikarya</taxon>
        <taxon>Basidiomycota</taxon>
        <taxon>Agaricomycotina</taxon>
        <taxon>Agaricomycetes</taxon>
        <taxon>Agaricomycetidae</taxon>
        <taxon>Agaricales</taxon>
        <taxon>Marasmiineae</taxon>
        <taxon>Omphalotaceae</taxon>
        <taxon>Gymnopus</taxon>
    </lineage>
</organism>
<dbReference type="GO" id="GO:0005524">
    <property type="term" value="F:ATP binding"/>
    <property type="evidence" value="ECO:0007669"/>
    <property type="project" value="InterPro"/>
</dbReference>
<dbReference type="InterPro" id="IPR000719">
    <property type="entry name" value="Prot_kinase_dom"/>
</dbReference>
<dbReference type="OrthoDB" id="74764at2759"/>
<keyword evidence="3" id="KW-1185">Reference proteome</keyword>
<evidence type="ECO:0000259" key="1">
    <source>
        <dbReference type="PROSITE" id="PS50011"/>
    </source>
</evidence>
<dbReference type="InterPro" id="IPR011009">
    <property type="entry name" value="Kinase-like_dom_sf"/>
</dbReference>
<dbReference type="EMBL" id="ML769385">
    <property type="protein sequence ID" value="KAE9410396.1"/>
    <property type="molecule type" value="Genomic_DNA"/>
</dbReference>
<name>A0A6A4IIH5_9AGAR</name>
<dbReference type="Gene3D" id="1.10.510.10">
    <property type="entry name" value="Transferase(Phosphotransferase) domain 1"/>
    <property type="match status" value="1"/>
</dbReference>
<sequence length="196" mass="22167">MRFLHHPNIINYIDLFQHENHVWVVLEDLSDPLYLKKVIVANLNRDAGMKESFITTVLRNVINAVHYLHRHGISHGNISAGQVLLSYAGSSILVRLKLAAMIEDPDMYSRARRRPAGANEKTRFETDIWDLGLLAIEMFDSAMSLDLESPQLLDDVGKMNPPPSPSLMSFVKQAMHDVPSEKPSISALLQIPFLKR</sequence>
<dbReference type="Pfam" id="PF00069">
    <property type="entry name" value="Pkinase"/>
    <property type="match status" value="1"/>
</dbReference>
<evidence type="ECO:0000313" key="3">
    <source>
        <dbReference type="Proteomes" id="UP000799118"/>
    </source>
</evidence>
<feature type="domain" description="Protein kinase" evidence="1">
    <location>
        <begin position="1"/>
        <end position="194"/>
    </location>
</feature>
<dbReference type="PANTHER" id="PTHR24361">
    <property type="entry name" value="MITOGEN-ACTIVATED KINASE KINASE KINASE"/>
    <property type="match status" value="1"/>
</dbReference>
<evidence type="ECO:0000313" key="2">
    <source>
        <dbReference type="EMBL" id="KAE9410396.1"/>
    </source>
</evidence>
<dbReference type="SMART" id="SM00220">
    <property type="entry name" value="S_TKc"/>
    <property type="match status" value="1"/>
</dbReference>
<reference evidence="2" key="1">
    <citation type="journal article" date="2019" name="Environ. Microbiol.">
        <title>Fungal ecological strategies reflected in gene transcription - a case study of two litter decomposers.</title>
        <authorList>
            <person name="Barbi F."/>
            <person name="Kohler A."/>
            <person name="Barry K."/>
            <person name="Baskaran P."/>
            <person name="Daum C."/>
            <person name="Fauchery L."/>
            <person name="Ihrmark K."/>
            <person name="Kuo A."/>
            <person name="LaButti K."/>
            <person name="Lipzen A."/>
            <person name="Morin E."/>
            <person name="Grigoriev I.V."/>
            <person name="Henrissat B."/>
            <person name="Lindahl B."/>
            <person name="Martin F."/>
        </authorList>
    </citation>
    <scope>NUCLEOTIDE SEQUENCE</scope>
    <source>
        <strain evidence="2">JB14</strain>
    </source>
</reference>
<dbReference type="GO" id="GO:0004672">
    <property type="term" value="F:protein kinase activity"/>
    <property type="evidence" value="ECO:0007669"/>
    <property type="project" value="InterPro"/>
</dbReference>
<dbReference type="PROSITE" id="PS50011">
    <property type="entry name" value="PROTEIN_KINASE_DOM"/>
    <property type="match status" value="1"/>
</dbReference>
<protein>
    <submittedName>
        <fullName evidence="2">Kinase-like protein</fullName>
    </submittedName>
</protein>
<dbReference type="PANTHER" id="PTHR24361:SF678">
    <property type="entry name" value="SPORULATION-SPECIFIC PROTEIN 1"/>
    <property type="match status" value="1"/>
</dbReference>